<sequence>MKLSIIIPVYNVEQYIDECLHSVTSQGRTEDDYEIIVVNDGTLDNSMDIVDRYVCQHENISVIHQSNSGLSIARNTGLQHACGEYVWFVDSDDWIAEDALSFLFPLLDNGIDVLAFPLNLVRITSERNDLNIEHSYALSGSSYLYRNFPYGATPRFVMKRDFLLKNNLFFHPGIYHEDADFGIRMLYQAHQVHVSARSIYNYRKRDAGSIMSSWKVKRLEDLVQIAHLLLSFRDYRVPQSEYYNFNQLILWIYISALRFSKGHYDEEDFLSFYRIYKKEISKNSLFLLTFSPFRLKGILMGIFLSISPLFFVKLHNKLMNNSK</sequence>
<reference evidence="3 4" key="1">
    <citation type="submission" date="2012-02" db="EMBL/GenBank/DDBJ databases">
        <title>The Genome Sequence of Bacteroides salyersiae CL02T12C01.</title>
        <authorList>
            <consortium name="The Broad Institute Genome Sequencing Platform"/>
            <person name="Earl A."/>
            <person name="Ward D."/>
            <person name="Feldgarden M."/>
            <person name="Gevers D."/>
            <person name="Zitomersky N.L."/>
            <person name="Coyne M.J."/>
            <person name="Comstock L.E."/>
            <person name="Young S.K."/>
            <person name="Zeng Q."/>
            <person name="Gargeya S."/>
            <person name="Fitzgerald M."/>
            <person name="Haas B."/>
            <person name="Abouelleil A."/>
            <person name="Alvarado L."/>
            <person name="Arachchi H.M."/>
            <person name="Berlin A."/>
            <person name="Chapman S.B."/>
            <person name="Gearin G."/>
            <person name="Goldberg J."/>
            <person name="Griggs A."/>
            <person name="Gujja S."/>
            <person name="Hansen M."/>
            <person name="Heiman D."/>
            <person name="Howarth C."/>
            <person name="Larimer J."/>
            <person name="Lui A."/>
            <person name="MacDonald P.J.P."/>
            <person name="McCowen C."/>
            <person name="Montmayeur A."/>
            <person name="Murphy C."/>
            <person name="Neiman D."/>
            <person name="Pearson M."/>
            <person name="Priest M."/>
            <person name="Roberts A."/>
            <person name="Saif S."/>
            <person name="Shea T."/>
            <person name="Sisk P."/>
            <person name="Stolte C."/>
            <person name="Sykes S."/>
            <person name="Wortman J."/>
            <person name="Nusbaum C."/>
            <person name="Birren B."/>
        </authorList>
    </citation>
    <scope>NUCLEOTIDE SEQUENCE [LARGE SCALE GENOMIC DNA]</scope>
    <source>
        <strain evidence="3 4">CL02T12C01</strain>
    </source>
</reference>
<evidence type="ECO:0000259" key="2">
    <source>
        <dbReference type="Pfam" id="PF00535"/>
    </source>
</evidence>
<dbReference type="Gene3D" id="3.90.550.10">
    <property type="entry name" value="Spore Coat Polysaccharide Biosynthesis Protein SpsA, Chain A"/>
    <property type="match status" value="1"/>
</dbReference>
<dbReference type="GO" id="GO:0016758">
    <property type="term" value="F:hexosyltransferase activity"/>
    <property type="evidence" value="ECO:0007669"/>
    <property type="project" value="UniProtKB-ARBA"/>
</dbReference>
<dbReference type="InterPro" id="IPR029044">
    <property type="entry name" value="Nucleotide-diphossugar_trans"/>
</dbReference>
<dbReference type="PANTHER" id="PTHR22916:SF3">
    <property type="entry name" value="UDP-GLCNAC:BETAGAL BETA-1,3-N-ACETYLGLUCOSAMINYLTRANSFERASE-LIKE PROTEIN 1"/>
    <property type="match status" value="1"/>
</dbReference>
<dbReference type="InterPro" id="IPR001173">
    <property type="entry name" value="Glyco_trans_2-like"/>
</dbReference>
<keyword evidence="1" id="KW-1133">Transmembrane helix</keyword>
<keyword evidence="1" id="KW-0472">Membrane</keyword>
<evidence type="ECO:0000313" key="4">
    <source>
        <dbReference type="Proteomes" id="UP000005150"/>
    </source>
</evidence>
<dbReference type="Pfam" id="PF00535">
    <property type="entry name" value="Glycos_transf_2"/>
    <property type="match status" value="1"/>
</dbReference>
<gene>
    <name evidence="3" type="ORF">HMPREF1071_03932</name>
</gene>
<dbReference type="RefSeq" id="WP_007481903.1">
    <property type="nucleotide sequence ID" value="NZ_JH724309.1"/>
</dbReference>
<dbReference type="PATRIC" id="fig|997887.3.peg.4101"/>
<proteinExistence type="predicted"/>
<keyword evidence="1" id="KW-0812">Transmembrane</keyword>
<dbReference type="HOGENOM" id="CLU_025996_25_0_10"/>
<evidence type="ECO:0000313" key="3">
    <source>
        <dbReference type="EMBL" id="EIY57521.1"/>
    </source>
</evidence>
<keyword evidence="4" id="KW-1185">Reference proteome</keyword>
<dbReference type="EMBL" id="AGXV01000047">
    <property type="protein sequence ID" value="EIY57521.1"/>
    <property type="molecule type" value="Genomic_DNA"/>
</dbReference>
<feature type="domain" description="Glycosyltransferase 2-like" evidence="2">
    <location>
        <begin position="4"/>
        <end position="161"/>
    </location>
</feature>
<evidence type="ECO:0000256" key="1">
    <source>
        <dbReference type="SAM" id="Phobius"/>
    </source>
</evidence>
<feature type="transmembrane region" description="Helical" evidence="1">
    <location>
        <begin position="293"/>
        <end position="312"/>
    </location>
</feature>
<protein>
    <recommendedName>
        <fullName evidence="2">Glycosyltransferase 2-like domain-containing protein</fullName>
    </recommendedName>
</protein>
<organism evidence="3 4">
    <name type="scientific">Bacteroides salyersiae CL02T12C01</name>
    <dbReference type="NCBI Taxonomy" id="997887"/>
    <lineage>
        <taxon>Bacteria</taxon>
        <taxon>Pseudomonadati</taxon>
        <taxon>Bacteroidota</taxon>
        <taxon>Bacteroidia</taxon>
        <taxon>Bacteroidales</taxon>
        <taxon>Bacteroidaceae</taxon>
        <taxon>Bacteroides</taxon>
    </lineage>
</organism>
<name>I9SMZ6_9BACE</name>
<comment type="caution">
    <text evidence="3">The sequence shown here is derived from an EMBL/GenBank/DDBJ whole genome shotgun (WGS) entry which is preliminary data.</text>
</comment>
<accession>I9SMZ6</accession>
<dbReference type="AlphaFoldDB" id="I9SMZ6"/>
<dbReference type="SUPFAM" id="SSF53448">
    <property type="entry name" value="Nucleotide-diphospho-sugar transferases"/>
    <property type="match status" value="1"/>
</dbReference>
<dbReference type="CDD" id="cd00761">
    <property type="entry name" value="Glyco_tranf_GTA_type"/>
    <property type="match status" value="1"/>
</dbReference>
<dbReference type="OrthoDB" id="1114838at2"/>
<dbReference type="Proteomes" id="UP000005150">
    <property type="component" value="Unassembled WGS sequence"/>
</dbReference>
<dbReference type="PANTHER" id="PTHR22916">
    <property type="entry name" value="GLYCOSYLTRANSFERASE"/>
    <property type="match status" value="1"/>
</dbReference>